<evidence type="ECO:0000313" key="2">
    <source>
        <dbReference type="EMBL" id="BEI95027.1"/>
    </source>
</evidence>
<feature type="chain" id="PRO_5041210067" evidence="1">
    <location>
        <begin position="22"/>
        <end position="239"/>
    </location>
</feature>
<feature type="signal peptide" evidence="1">
    <location>
        <begin position="1"/>
        <end position="21"/>
    </location>
</feature>
<dbReference type="RefSeq" id="XP_060460292.1">
    <property type="nucleotide sequence ID" value="XM_060604060.1"/>
</dbReference>
<dbReference type="PANTHER" id="PTHR38049">
    <property type="entry name" value="RICIN B LECTIN DOMAIN-CONTAINING PROTEIN"/>
    <property type="match status" value="1"/>
</dbReference>
<dbReference type="GeneID" id="85498897"/>
<dbReference type="KEGG" id="ccac:CcaHIS019_0706080"/>
<reference evidence="2" key="1">
    <citation type="journal article" date="2023" name="BMC Genomics">
        <title>Chromosome-level genome assemblies of Cutaneotrichosporon spp. (Trichosporonales, Basidiomycota) reveal imbalanced evolution between nucleotide sequences and chromosome synteny.</title>
        <authorList>
            <person name="Kobayashi Y."/>
            <person name="Kayamori A."/>
            <person name="Aoki K."/>
            <person name="Shiwa Y."/>
            <person name="Matsutani M."/>
            <person name="Fujita N."/>
            <person name="Sugita T."/>
            <person name="Iwasaki W."/>
            <person name="Tanaka N."/>
            <person name="Takashima M."/>
        </authorList>
    </citation>
    <scope>NUCLEOTIDE SEQUENCE</scope>
    <source>
        <strain evidence="2">HIS019</strain>
    </source>
</reference>
<dbReference type="EMBL" id="AP028219">
    <property type="protein sequence ID" value="BEI95027.1"/>
    <property type="molecule type" value="Genomic_DNA"/>
</dbReference>
<dbReference type="PANTHER" id="PTHR38049:SF2">
    <property type="entry name" value="RICIN B LECTIN DOMAIN-CONTAINING PROTEIN"/>
    <property type="match status" value="1"/>
</dbReference>
<sequence length="239" mass="27096">MVLGLISAIAACPAIIGTTEAVRHGQQANARERHRGEKCNLIVELPIKNSYSGNFDGALVVLKDGKLYVQHAEAKLGHVHPFAGYYLPYPDNQVKWKTAGWKGEGLVSTINKENHLNWVYVDRETQEVRYGVKSVAMSHHTGPWDCTTVDKRMTFEGWEGFVAVQEDDEQWALYFDRDEDGLQGEGLIGSQGPRRMLEVQLRRRERPKEYETAIDERVERVQAMREAAKQAEEAEVDKA</sequence>
<name>A0AA48QYX4_9TREE</name>
<dbReference type="AlphaFoldDB" id="A0AA48QYX4"/>
<keyword evidence="1" id="KW-0732">Signal</keyword>
<gene>
    <name evidence="2" type="ORF">CcaverHIS019_0706080</name>
</gene>
<keyword evidence="3" id="KW-1185">Reference proteome</keyword>
<evidence type="ECO:0000313" key="3">
    <source>
        <dbReference type="Proteomes" id="UP001233271"/>
    </source>
</evidence>
<protein>
    <submittedName>
        <fullName evidence="2">Uncharacterized protein</fullName>
    </submittedName>
</protein>
<evidence type="ECO:0000256" key="1">
    <source>
        <dbReference type="SAM" id="SignalP"/>
    </source>
</evidence>
<proteinExistence type="predicted"/>
<organism evidence="2 3">
    <name type="scientific">Cutaneotrichosporon cavernicola</name>
    <dbReference type="NCBI Taxonomy" id="279322"/>
    <lineage>
        <taxon>Eukaryota</taxon>
        <taxon>Fungi</taxon>
        <taxon>Dikarya</taxon>
        <taxon>Basidiomycota</taxon>
        <taxon>Agaricomycotina</taxon>
        <taxon>Tremellomycetes</taxon>
        <taxon>Trichosporonales</taxon>
        <taxon>Trichosporonaceae</taxon>
        <taxon>Cutaneotrichosporon</taxon>
    </lineage>
</organism>
<accession>A0AA48QYX4</accession>
<dbReference type="Proteomes" id="UP001233271">
    <property type="component" value="Chromosome 7b"/>
</dbReference>